<evidence type="ECO:0000256" key="7">
    <source>
        <dbReference type="ARBA" id="ARBA00023291"/>
    </source>
</evidence>
<evidence type="ECO:0000256" key="2">
    <source>
        <dbReference type="ARBA" id="ARBA00022448"/>
    </source>
</evidence>
<dbReference type="OrthoDB" id="4557285at2"/>
<keyword evidence="3 8" id="KW-0479">Metal-binding</keyword>
<evidence type="ECO:0000256" key="6">
    <source>
        <dbReference type="ARBA" id="ARBA00023014"/>
    </source>
</evidence>
<accession>A0A1G8ZAM0</accession>
<evidence type="ECO:0000256" key="8">
    <source>
        <dbReference type="RuleBase" id="RU368020"/>
    </source>
</evidence>
<evidence type="ECO:0000256" key="1">
    <source>
        <dbReference type="ARBA" id="ARBA00001927"/>
    </source>
</evidence>
<dbReference type="GO" id="GO:0051538">
    <property type="term" value="F:3 iron, 4 sulfur cluster binding"/>
    <property type="evidence" value="ECO:0007669"/>
    <property type="project" value="UniProtKB-KW"/>
</dbReference>
<dbReference type="Pfam" id="PF13459">
    <property type="entry name" value="Fer4_15"/>
    <property type="match status" value="1"/>
</dbReference>
<comment type="cofactor">
    <cofactor evidence="1">
        <name>[3Fe-4S] cluster</name>
        <dbReference type="ChEBI" id="CHEBI:21137"/>
    </cofactor>
</comment>
<dbReference type="PANTHER" id="PTHR36923:SF3">
    <property type="entry name" value="FERREDOXIN"/>
    <property type="match status" value="1"/>
</dbReference>
<name>A0A1G8ZAM0_ACTMZ</name>
<keyword evidence="5 8" id="KW-0408">Iron</keyword>
<comment type="function">
    <text evidence="8">Ferredoxins are iron-sulfur proteins that transfer electrons in a wide variety of metabolic reactions.</text>
</comment>
<dbReference type="Gene3D" id="3.30.70.20">
    <property type="match status" value="1"/>
</dbReference>
<dbReference type="PANTHER" id="PTHR36923">
    <property type="entry name" value="FERREDOXIN"/>
    <property type="match status" value="1"/>
</dbReference>
<keyword evidence="6 8" id="KW-0411">Iron-sulfur</keyword>
<evidence type="ECO:0000313" key="10">
    <source>
        <dbReference type="Proteomes" id="UP000199213"/>
    </source>
</evidence>
<keyword evidence="2 8" id="KW-0813">Transport</keyword>
<keyword evidence="4 8" id="KW-0249">Electron transport</keyword>
<dbReference type="InterPro" id="IPR051269">
    <property type="entry name" value="Fe-S_cluster_ET"/>
</dbReference>
<proteinExistence type="predicted"/>
<dbReference type="EMBL" id="FNFM01000004">
    <property type="protein sequence ID" value="SDK12166.1"/>
    <property type="molecule type" value="Genomic_DNA"/>
</dbReference>
<protein>
    <recommendedName>
        <fullName evidence="8">Ferredoxin</fullName>
    </recommendedName>
</protein>
<evidence type="ECO:0000256" key="3">
    <source>
        <dbReference type="ARBA" id="ARBA00022723"/>
    </source>
</evidence>
<dbReference type="GO" id="GO:0009055">
    <property type="term" value="F:electron transfer activity"/>
    <property type="evidence" value="ECO:0007669"/>
    <property type="project" value="UniProtKB-UniRule"/>
</dbReference>
<dbReference type="Proteomes" id="UP000199213">
    <property type="component" value="Unassembled WGS sequence"/>
</dbReference>
<dbReference type="RefSeq" id="WP_092627499.1">
    <property type="nucleotide sequence ID" value="NZ_FNFM01000004.1"/>
</dbReference>
<evidence type="ECO:0000256" key="4">
    <source>
        <dbReference type="ARBA" id="ARBA00022982"/>
    </source>
</evidence>
<sequence length="70" mass="7650">MRATARVDRSLCQGAGLCEAMGPELFRIDEEGYSENSQRNITNEEKVLLLQDIADCCPTGAISVTVSEQD</sequence>
<evidence type="ECO:0000313" key="9">
    <source>
        <dbReference type="EMBL" id="SDK12166.1"/>
    </source>
</evidence>
<organism evidence="9 10">
    <name type="scientific">Actinopolyspora mzabensis</name>
    <dbReference type="NCBI Taxonomy" id="995066"/>
    <lineage>
        <taxon>Bacteria</taxon>
        <taxon>Bacillati</taxon>
        <taxon>Actinomycetota</taxon>
        <taxon>Actinomycetes</taxon>
        <taxon>Actinopolysporales</taxon>
        <taxon>Actinopolysporaceae</taxon>
        <taxon>Actinopolyspora</taxon>
    </lineage>
</organism>
<reference evidence="10" key="1">
    <citation type="submission" date="2016-10" db="EMBL/GenBank/DDBJ databases">
        <authorList>
            <person name="Varghese N."/>
            <person name="Submissions S."/>
        </authorList>
    </citation>
    <scope>NUCLEOTIDE SEQUENCE [LARGE SCALE GENOMIC DNA]</scope>
    <source>
        <strain evidence="10">DSM 45460</strain>
    </source>
</reference>
<dbReference type="AlphaFoldDB" id="A0A1G8ZAM0"/>
<keyword evidence="7" id="KW-0003">3Fe-4S</keyword>
<evidence type="ECO:0000256" key="5">
    <source>
        <dbReference type="ARBA" id="ARBA00023004"/>
    </source>
</evidence>
<gene>
    <name evidence="9" type="ORF">SAMN04487820_104340</name>
</gene>
<dbReference type="GO" id="GO:0005506">
    <property type="term" value="F:iron ion binding"/>
    <property type="evidence" value="ECO:0007669"/>
    <property type="project" value="UniProtKB-UniRule"/>
</dbReference>
<dbReference type="SUPFAM" id="SSF54862">
    <property type="entry name" value="4Fe-4S ferredoxins"/>
    <property type="match status" value="1"/>
</dbReference>
<keyword evidence="10" id="KW-1185">Reference proteome</keyword>
<dbReference type="PRINTS" id="PR00352">
    <property type="entry name" value="3FE4SFRDOXIN"/>
</dbReference>
<dbReference type="InterPro" id="IPR001080">
    <property type="entry name" value="3Fe4S_ferredoxin"/>
</dbReference>